<evidence type="ECO:0000256" key="1">
    <source>
        <dbReference type="SAM" id="Phobius"/>
    </source>
</evidence>
<evidence type="ECO:0000313" key="3">
    <source>
        <dbReference type="EnsemblMetazoa" id="G23965.1:cds"/>
    </source>
</evidence>
<protein>
    <submittedName>
        <fullName evidence="3">Uncharacterized protein</fullName>
    </submittedName>
</protein>
<accession>A0A8W8KKD0</accession>
<keyword evidence="1" id="KW-0812">Transmembrane</keyword>
<evidence type="ECO:0000313" key="4">
    <source>
        <dbReference type="Proteomes" id="UP000005408"/>
    </source>
</evidence>
<keyword evidence="1" id="KW-1133">Transmembrane helix</keyword>
<feature type="transmembrane region" description="Helical" evidence="1">
    <location>
        <begin position="73"/>
        <end position="92"/>
    </location>
</feature>
<evidence type="ECO:0000256" key="2">
    <source>
        <dbReference type="SAM" id="SignalP"/>
    </source>
</evidence>
<keyword evidence="1" id="KW-0472">Membrane</keyword>
<dbReference type="Proteomes" id="UP000005408">
    <property type="component" value="Unassembled WGS sequence"/>
</dbReference>
<dbReference type="AlphaFoldDB" id="A0A8W8KKD0"/>
<proteinExistence type="predicted"/>
<reference evidence="3" key="1">
    <citation type="submission" date="2022-08" db="UniProtKB">
        <authorList>
            <consortium name="EnsemblMetazoa"/>
        </authorList>
    </citation>
    <scope>IDENTIFICATION</scope>
    <source>
        <strain evidence="3">05x7-T-G4-1.051#20</strain>
    </source>
</reference>
<feature type="signal peptide" evidence="2">
    <location>
        <begin position="1"/>
        <end position="17"/>
    </location>
</feature>
<dbReference type="EnsemblMetazoa" id="G23965.1">
    <property type="protein sequence ID" value="G23965.1:cds"/>
    <property type="gene ID" value="G23965"/>
</dbReference>
<name>A0A8W8KKD0_MAGGI</name>
<keyword evidence="4" id="KW-1185">Reference proteome</keyword>
<organism evidence="3 4">
    <name type="scientific">Magallana gigas</name>
    <name type="common">Pacific oyster</name>
    <name type="synonym">Crassostrea gigas</name>
    <dbReference type="NCBI Taxonomy" id="29159"/>
    <lineage>
        <taxon>Eukaryota</taxon>
        <taxon>Metazoa</taxon>
        <taxon>Spiralia</taxon>
        <taxon>Lophotrochozoa</taxon>
        <taxon>Mollusca</taxon>
        <taxon>Bivalvia</taxon>
        <taxon>Autobranchia</taxon>
        <taxon>Pteriomorphia</taxon>
        <taxon>Ostreida</taxon>
        <taxon>Ostreoidea</taxon>
        <taxon>Ostreidae</taxon>
        <taxon>Magallana</taxon>
    </lineage>
</organism>
<keyword evidence="2" id="KW-0732">Signal</keyword>
<feature type="chain" id="PRO_5036465605" evidence="2">
    <location>
        <begin position="18"/>
        <end position="259"/>
    </location>
</feature>
<sequence>MRLSKCLVLLFLFNVSAKICNRINSTCCYNEQFDNNTKECVETFDQKKNISGKSVPSDKSSERRLQNSMSNPILFFIGSITTVFIGGAFICFRKRFMEIFINRYEGRTQPITRTPATNRDSGYDEIRYSQLLRNSNICAEVGASSSGYSSKSQYLLSVIYDNYDDDNEDYSRLLLKQNQSTCIPKRKNLLEDEGYAFLRTSNIKELKSDILIQKHRSLPTFATIHNQISSTDFKPLSRCLSENNIMRSTRFSPSTFETN</sequence>